<dbReference type="NCBIfam" id="TIGR02436">
    <property type="entry name" value="four helix bundle protein"/>
    <property type="match status" value="1"/>
</dbReference>
<dbReference type="InterPro" id="IPR012657">
    <property type="entry name" value="23S_rRNA-intervening_sequence"/>
</dbReference>
<reference evidence="1" key="1">
    <citation type="journal article" date="2015" name="Nature">
        <title>Complex archaea that bridge the gap between prokaryotes and eukaryotes.</title>
        <authorList>
            <person name="Spang A."/>
            <person name="Saw J.H."/>
            <person name="Jorgensen S.L."/>
            <person name="Zaremba-Niedzwiedzka K."/>
            <person name="Martijn J."/>
            <person name="Lind A.E."/>
            <person name="van Eijk R."/>
            <person name="Schleper C."/>
            <person name="Guy L."/>
            <person name="Ettema T.J."/>
        </authorList>
    </citation>
    <scope>NUCLEOTIDE SEQUENCE</scope>
</reference>
<dbReference type="AlphaFoldDB" id="A0A0F9DX85"/>
<evidence type="ECO:0008006" key="2">
    <source>
        <dbReference type="Google" id="ProtNLM"/>
    </source>
</evidence>
<protein>
    <recommendedName>
        <fullName evidence="2">Four helix bundle protein</fullName>
    </recommendedName>
</protein>
<organism evidence="1">
    <name type="scientific">marine sediment metagenome</name>
    <dbReference type="NCBI Taxonomy" id="412755"/>
    <lineage>
        <taxon>unclassified sequences</taxon>
        <taxon>metagenomes</taxon>
        <taxon>ecological metagenomes</taxon>
    </lineage>
</organism>
<comment type="caution">
    <text evidence="1">The sequence shown here is derived from an EMBL/GenBank/DDBJ whole genome shotgun (WGS) entry which is preliminary data.</text>
</comment>
<dbReference type="Pfam" id="PF05635">
    <property type="entry name" value="23S_rRNA_IVP"/>
    <property type="match status" value="1"/>
</dbReference>
<dbReference type="Gene3D" id="1.20.1440.60">
    <property type="entry name" value="23S rRNA-intervening sequence"/>
    <property type="match status" value="1"/>
</dbReference>
<dbReference type="InterPro" id="IPR036583">
    <property type="entry name" value="23S_rRNA_IVS_sf"/>
</dbReference>
<accession>A0A0F9DX85</accession>
<evidence type="ECO:0000313" key="1">
    <source>
        <dbReference type="EMBL" id="KKL66359.1"/>
    </source>
</evidence>
<name>A0A0F9DX85_9ZZZZ</name>
<sequence>MTEKSKYRDWKVWKDAVEVGVEVMGLDDLGLLEEQVKRTAVSISANIAEGATGDKLAYGKARRATARLETYLILLNRRLVVSEETLKTLLNSLEGIHAQLGALMRKVSY</sequence>
<dbReference type="SUPFAM" id="SSF158446">
    <property type="entry name" value="IVS-encoded protein-like"/>
    <property type="match status" value="1"/>
</dbReference>
<gene>
    <name evidence="1" type="ORF">LCGC14_2145820</name>
</gene>
<dbReference type="EMBL" id="LAZR01027232">
    <property type="protein sequence ID" value="KKL66359.1"/>
    <property type="molecule type" value="Genomic_DNA"/>
</dbReference>
<proteinExistence type="predicted"/>